<dbReference type="HOGENOM" id="CLU_996360_0_0_10"/>
<evidence type="ECO:0000313" key="1">
    <source>
        <dbReference type="EMBL" id="ABL65029.1"/>
    </source>
</evidence>
<reference evidence="1 2" key="1">
    <citation type="submission" date="2006-12" db="EMBL/GenBank/DDBJ databases">
        <title>Complete sequence of Chlorobium phaeobacteroides DSM 266.</title>
        <authorList>
            <consortium name="US DOE Joint Genome Institute"/>
            <person name="Copeland A."/>
            <person name="Lucas S."/>
            <person name="Lapidus A."/>
            <person name="Barry K."/>
            <person name="Detter J.C."/>
            <person name="Glavina del Rio T."/>
            <person name="Hammon N."/>
            <person name="Israni S."/>
            <person name="Pitluck S."/>
            <person name="Goltsman E."/>
            <person name="Schmutz J."/>
            <person name="Larimer F."/>
            <person name="Land M."/>
            <person name="Hauser L."/>
            <person name="Mikhailova N."/>
            <person name="Li T."/>
            <person name="Overmann J."/>
            <person name="Bryant D.A."/>
            <person name="Richardson P."/>
        </authorList>
    </citation>
    <scope>NUCLEOTIDE SEQUENCE [LARGE SCALE GENOMIC DNA]</scope>
    <source>
        <strain evidence="1 2">DSM 266</strain>
    </source>
</reference>
<dbReference type="Pfam" id="PF14125">
    <property type="entry name" value="DUF4292"/>
    <property type="match status" value="1"/>
</dbReference>
<sequence length="279" mass="31355">MLLVIQVFLAGCGDFETVKRDDVPAEEIALTPELLSLYKEVAKASPFVKSVEGYADIWIKTPKKSQKVYCSIQLQRARDARLIISAGLLGWPVADVYFSPDSLYVHDILNNTLLTGRNTQENLGKLLGVDSGYEMFSESLLGLIKIKESVSALRSVKKNGDKLMFTFKSGSGTREALIDASAKTLTDLYLRDSAGQKTAELHFREFQSYSVDDKSVLVPGEIEMMRYEKSSKGAVVNTLLIVYDERSFNKPSESIEFRRPENVKLIRLDDVVKLPWLER</sequence>
<keyword evidence="2" id="KW-1185">Reference proteome</keyword>
<dbReference type="AlphaFoldDB" id="A1BF52"/>
<organism evidence="1 2">
    <name type="scientific">Chlorobium phaeobacteroides (strain DSM 266 / SMG 266 / 2430)</name>
    <dbReference type="NCBI Taxonomy" id="290317"/>
    <lineage>
        <taxon>Bacteria</taxon>
        <taxon>Pseudomonadati</taxon>
        <taxon>Chlorobiota</taxon>
        <taxon>Chlorobiia</taxon>
        <taxon>Chlorobiales</taxon>
        <taxon>Chlorobiaceae</taxon>
        <taxon>Chlorobium/Pelodictyon group</taxon>
        <taxon>Chlorobium</taxon>
    </lineage>
</organism>
<evidence type="ECO:0000313" key="2">
    <source>
        <dbReference type="Proteomes" id="UP000008701"/>
    </source>
</evidence>
<protein>
    <recommendedName>
        <fullName evidence="3">DUF4292 domain-containing protein</fullName>
    </recommendedName>
</protein>
<dbReference type="Proteomes" id="UP000008701">
    <property type="component" value="Chromosome"/>
</dbReference>
<gene>
    <name evidence="1" type="ordered locus">Cpha266_0982</name>
</gene>
<dbReference type="EMBL" id="CP000492">
    <property type="protein sequence ID" value="ABL65029.1"/>
    <property type="molecule type" value="Genomic_DNA"/>
</dbReference>
<accession>A1BF52</accession>
<proteinExistence type="predicted"/>
<dbReference type="eggNOG" id="ENOG5032VSN">
    <property type="taxonomic scope" value="Bacteria"/>
</dbReference>
<name>A1BF52_CHLPD</name>
<dbReference type="InterPro" id="IPR025634">
    <property type="entry name" value="DUF4292"/>
</dbReference>
<evidence type="ECO:0008006" key="3">
    <source>
        <dbReference type="Google" id="ProtNLM"/>
    </source>
</evidence>
<dbReference type="KEGG" id="cph:Cpha266_0982"/>